<evidence type="ECO:0000313" key="8">
    <source>
        <dbReference type="Proteomes" id="UP000276991"/>
    </source>
</evidence>
<sequence>METSEHSVSPSSYPLITRLHALIQCNGTYQAIGPGNLQTNCSPTGQLLKPRRSQCNTYRSHRTATFMIITLRLFPSGNYESGAATNYITRGRALKKLQLSLKDFRRLCILKGIYPHEPLHKKKVNKGSTENRVYYYAKDINFLASEPIIKKFREYKIFLKKLTTAKAKRDEERVKKLYERRPKYQLDHIVKERYPTFESALRDLDDALCLLFAFSVLPHTKIITSSLVESSRRCLIKCGNLFLFQVFVSIKGIYYEAEVMGERVTWIVGHDRGVGHVSEVDFSVMATFAEFYVTMLEFVNFRLYQSIGLFYPPKLAFKSDKSDDDDQTEQGKVYSLACPLSKFDSYEEQIDANIDDAIHNELSEKLCDVEKRKQLFVNCRFWLNREVPKDVLAIIIRSCGGLVSWEHCPAAQYYENDAQITHQIVDRPLLDNQRNLNRCYIQPQWVFDSFNRRSRLPVKKYLPGAILPPHLSPFSSDYNIYEEQLKQLKLIGKASSGATDKMNTEGESKMQEKKKIQKEEEVPTMNVNKGRMHKENLQKKLNEEGHKLKLREMLIPKKRRRVYSKIKRGIKRRIHEEKKLNEKRLKLLETVN</sequence>
<dbReference type="HAMAP" id="MF_03028">
    <property type="entry name" value="Pescadillo"/>
    <property type="match status" value="1"/>
</dbReference>
<dbReference type="AlphaFoldDB" id="A0A498S1D9"/>
<reference evidence="7 8" key="1">
    <citation type="submission" date="2018-08" db="EMBL/GenBank/DDBJ databases">
        <authorList>
            <person name="Laetsch R D."/>
            <person name="Stevens L."/>
            <person name="Kumar S."/>
            <person name="Blaxter L. M."/>
        </authorList>
    </citation>
    <scope>NUCLEOTIDE SEQUENCE [LARGE SCALE GENOMIC DNA]</scope>
</reference>
<keyword evidence="1 4" id="KW-0690">Ribosome biogenesis</keyword>
<dbReference type="Pfam" id="PF16589">
    <property type="entry name" value="BRCT_2"/>
    <property type="match status" value="1"/>
</dbReference>
<dbReference type="GO" id="GO:0000463">
    <property type="term" value="P:maturation of LSU-rRNA from tricistronic rRNA transcript (SSU-rRNA, 5.8S rRNA, LSU-rRNA)"/>
    <property type="evidence" value="ECO:0007669"/>
    <property type="project" value="UniProtKB-UniRule"/>
</dbReference>
<dbReference type="GO" id="GO:0000466">
    <property type="term" value="P:maturation of 5.8S rRNA from tricistronic rRNA transcript (SSU-rRNA, 5.8S rRNA, LSU-rRNA)"/>
    <property type="evidence" value="ECO:0007669"/>
    <property type="project" value="UniProtKB-UniRule"/>
</dbReference>
<dbReference type="GO" id="GO:0043021">
    <property type="term" value="F:ribonucleoprotein complex binding"/>
    <property type="evidence" value="ECO:0007669"/>
    <property type="project" value="UniProtKB-UniRule"/>
</dbReference>
<feature type="region of interest" description="Disordered" evidence="5">
    <location>
        <begin position="497"/>
        <end position="518"/>
    </location>
</feature>
<dbReference type="CDD" id="cd17709">
    <property type="entry name" value="BRCT_pescadillo_like"/>
    <property type="match status" value="1"/>
</dbReference>
<comment type="subcellular location">
    <subcellularLocation>
        <location evidence="4">Nucleus</location>
        <location evidence="4">Nucleolus</location>
    </subcellularLocation>
    <subcellularLocation>
        <location evidence="4">Nucleus</location>
        <location evidence="4">Nucleoplasm</location>
    </subcellularLocation>
</comment>
<dbReference type="PROSITE" id="PS50172">
    <property type="entry name" value="BRCT"/>
    <property type="match status" value="1"/>
</dbReference>
<evidence type="ECO:0000256" key="1">
    <source>
        <dbReference type="ARBA" id="ARBA00022517"/>
    </source>
</evidence>
<keyword evidence="8" id="KW-1185">Reference proteome</keyword>
<evidence type="ECO:0000259" key="6">
    <source>
        <dbReference type="PROSITE" id="PS50172"/>
    </source>
</evidence>
<dbReference type="FunFam" id="3.40.50.10190:FF:000002">
    <property type="entry name" value="Pescadillo homolog"/>
    <property type="match status" value="1"/>
</dbReference>
<dbReference type="GO" id="GO:0070545">
    <property type="term" value="C:PeBoW complex"/>
    <property type="evidence" value="ECO:0007669"/>
    <property type="project" value="TreeGrafter"/>
</dbReference>
<feature type="compositionally biased region" description="Basic and acidic residues" evidence="5">
    <location>
        <begin position="502"/>
        <end position="518"/>
    </location>
</feature>
<evidence type="ECO:0000256" key="4">
    <source>
        <dbReference type="HAMAP-Rule" id="MF_03028"/>
    </source>
</evidence>
<dbReference type="PANTHER" id="PTHR12221:SF6">
    <property type="entry name" value="PESCADILLO HOMOLOG"/>
    <property type="match status" value="1"/>
</dbReference>
<comment type="similarity">
    <text evidence="4">Belongs to the pescadillo family.</text>
</comment>
<dbReference type="EMBL" id="UPTC01000001">
    <property type="protein sequence ID" value="VBB25186.1"/>
    <property type="molecule type" value="Genomic_DNA"/>
</dbReference>
<dbReference type="STRING" id="6277.A0A498S1D9"/>
<dbReference type="Gene3D" id="3.40.50.10190">
    <property type="entry name" value="BRCT domain"/>
    <property type="match status" value="1"/>
</dbReference>
<name>A0A498S1D9_ACAVI</name>
<dbReference type="Proteomes" id="UP000276991">
    <property type="component" value="Unassembled WGS sequence"/>
</dbReference>
<dbReference type="GO" id="GO:0005654">
    <property type="term" value="C:nucleoplasm"/>
    <property type="evidence" value="ECO:0007669"/>
    <property type="project" value="UniProtKB-SubCell"/>
</dbReference>
<dbReference type="PANTHER" id="PTHR12221">
    <property type="entry name" value="PESCADILLO - RELATED"/>
    <property type="match status" value="1"/>
</dbReference>
<accession>A0A498S1D9</accession>
<comment type="function">
    <text evidence="4">Required for maturation of ribosomal RNAs and formation of the large ribosomal subunit.</text>
</comment>
<dbReference type="InterPro" id="IPR036420">
    <property type="entry name" value="BRCT_dom_sf"/>
</dbReference>
<dbReference type="GO" id="GO:0030687">
    <property type="term" value="C:preribosome, large subunit precursor"/>
    <property type="evidence" value="ECO:0007669"/>
    <property type="project" value="UniProtKB-UniRule"/>
</dbReference>
<dbReference type="OrthoDB" id="10264910at2759"/>
<dbReference type="InterPro" id="IPR001357">
    <property type="entry name" value="BRCT_dom"/>
</dbReference>
<gene>
    <name evidence="7" type="ORF">NAV_LOCUS16</name>
</gene>
<feature type="domain" description="BRCT" evidence="6">
    <location>
        <begin position="371"/>
        <end position="463"/>
    </location>
</feature>
<evidence type="ECO:0000256" key="2">
    <source>
        <dbReference type="ARBA" id="ARBA00022552"/>
    </source>
</evidence>
<protein>
    <recommendedName>
        <fullName evidence="4">Pescadillo homolog</fullName>
    </recommendedName>
</protein>
<organism evidence="7 8">
    <name type="scientific">Acanthocheilonema viteae</name>
    <name type="common">Filarial nematode worm</name>
    <name type="synonym">Dipetalonema viteae</name>
    <dbReference type="NCBI Taxonomy" id="6277"/>
    <lineage>
        <taxon>Eukaryota</taxon>
        <taxon>Metazoa</taxon>
        <taxon>Ecdysozoa</taxon>
        <taxon>Nematoda</taxon>
        <taxon>Chromadorea</taxon>
        <taxon>Rhabditida</taxon>
        <taxon>Spirurina</taxon>
        <taxon>Spiruromorpha</taxon>
        <taxon>Filarioidea</taxon>
        <taxon>Onchocercidae</taxon>
        <taxon>Acanthocheilonema</taxon>
    </lineage>
</organism>
<keyword evidence="3 4" id="KW-0539">Nucleus</keyword>
<dbReference type="InterPro" id="IPR010613">
    <property type="entry name" value="PES"/>
</dbReference>
<evidence type="ECO:0000256" key="5">
    <source>
        <dbReference type="SAM" id="MobiDB-lite"/>
    </source>
</evidence>
<proteinExistence type="inferred from homology"/>
<dbReference type="Pfam" id="PF06732">
    <property type="entry name" value="Pescadillo_N"/>
    <property type="match status" value="1"/>
</dbReference>
<dbReference type="SUPFAM" id="SSF52113">
    <property type="entry name" value="BRCT domain"/>
    <property type="match status" value="1"/>
</dbReference>
<evidence type="ECO:0000313" key="7">
    <source>
        <dbReference type="EMBL" id="VBB25186.1"/>
    </source>
</evidence>
<keyword evidence="2 4" id="KW-0698">rRNA processing</keyword>
<evidence type="ECO:0000256" key="3">
    <source>
        <dbReference type="ARBA" id="ARBA00023242"/>
    </source>
</evidence>
<dbReference type="GO" id="GO:0003723">
    <property type="term" value="F:RNA binding"/>
    <property type="evidence" value="ECO:0007669"/>
    <property type="project" value="TreeGrafter"/>
</dbReference>